<accession>A0A2I0JKE4</accession>
<proteinExistence type="predicted"/>
<keyword evidence="3" id="KW-1185">Reference proteome</keyword>
<gene>
    <name evidence="2" type="ORF">CRG98_022899</name>
</gene>
<name>A0A2I0JKE4_PUNGR</name>
<evidence type="ECO:0000313" key="3">
    <source>
        <dbReference type="Proteomes" id="UP000233551"/>
    </source>
</evidence>
<protein>
    <submittedName>
        <fullName evidence="2">Uncharacterized protein</fullName>
    </submittedName>
</protein>
<evidence type="ECO:0000256" key="1">
    <source>
        <dbReference type="SAM" id="MobiDB-lite"/>
    </source>
</evidence>
<feature type="region of interest" description="Disordered" evidence="1">
    <location>
        <begin position="211"/>
        <end position="234"/>
    </location>
</feature>
<feature type="region of interest" description="Disordered" evidence="1">
    <location>
        <begin position="1"/>
        <end position="29"/>
    </location>
</feature>
<evidence type="ECO:0000313" key="2">
    <source>
        <dbReference type="EMBL" id="PKI56707.1"/>
    </source>
</evidence>
<sequence length="234" mass="25556">MEDIIKNPLGSSSRERQINKLDPGRDDLPLPVPPAHHLTRISTSTPPCTSSTLLLSTGFGLVILLLSTGFGLVRAPSHILPKYPTRGSKLSQRATTEAVAKAKKGFSQANDPRPRATSQRSPTGQKDRQNECKNAQRSIGGRGALNFQTGQNRLSRHRVARTFVHTTHGNIRLVQILVIQAFQIFKLIGHRRSDASSIKFQALSGFSLNRMGPTAQPSQAIKPRLKPPQPSAPN</sequence>
<reference evidence="2 3" key="1">
    <citation type="submission" date="2017-11" db="EMBL/GenBank/DDBJ databases">
        <title>De-novo sequencing of pomegranate (Punica granatum L.) genome.</title>
        <authorList>
            <person name="Akparov Z."/>
            <person name="Amiraslanov A."/>
            <person name="Hajiyeva S."/>
            <person name="Abbasov M."/>
            <person name="Kaur K."/>
            <person name="Hamwieh A."/>
            <person name="Solovyev V."/>
            <person name="Salamov A."/>
            <person name="Braich B."/>
            <person name="Kosarev P."/>
            <person name="Mahmoud A."/>
            <person name="Hajiyev E."/>
            <person name="Babayeva S."/>
            <person name="Izzatullayeva V."/>
            <person name="Mammadov A."/>
            <person name="Mammadov A."/>
            <person name="Sharifova S."/>
            <person name="Ojaghi J."/>
            <person name="Eynullazada K."/>
            <person name="Bayramov B."/>
            <person name="Abdulazimova A."/>
            <person name="Shahmuradov I."/>
        </authorList>
    </citation>
    <scope>NUCLEOTIDE SEQUENCE [LARGE SCALE GENOMIC DNA]</scope>
    <source>
        <strain evidence="3">cv. AG2017</strain>
        <tissue evidence="2">Leaf</tissue>
    </source>
</reference>
<feature type="compositionally biased region" description="Basic and acidic residues" evidence="1">
    <location>
        <begin position="13"/>
        <end position="28"/>
    </location>
</feature>
<feature type="region of interest" description="Disordered" evidence="1">
    <location>
        <begin position="82"/>
        <end position="152"/>
    </location>
</feature>
<organism evidence="2 3">
    <name type="scientific">Punica granatum</name>
    <name type="common">Pomegranate</name>
    <dbReference type="NCBI Taxonomy" id="22663"/>
    <lineage>
        <taxon>Eukaryota</taxon>
        <taxon>Viridiplantae</taxon>
        <taxon>Streptophyta</taxon>
        <taxon>Embryophyta</taxon>
        <taxon>Tracheophyta</taxon>
        <taxon>Spermatophyta</taxon>
        <taxon>Magnoliopsida</taxon>
        <taxon>eudicotyledons</taxon>
        <taxon>Gunneridae</taxon>
        <taxon>Pentapetalae</taxon>
        <taxon>rosids</taxon>
        <taxon>malvids</taxon>
        <taxon>Myrtales</taxon>
        <taxon>Lythraceae</taxon>
        <taxon>Punica</taxon>
    </lineage>
</organism>
<comment type="caution">
    <text evidence="2">The sequence shown here is derived from an EMBL/GenBank/DDBJ whole genome shotgun (WGS) entry which is preliminary data.</text>
</comment>
<dbReference type="Proteomes" id="UP000233551">
    <property type="component" value="Unassembled WGS sequence"/>
</dbReference>
<dbReference type="EMBL" id="PGOL01001579">
    <property type="protein sequence ID" value="PKI56707.1"/>
    <property type="molecule type" value="Genomic_DNA"/>
</dbReference>
<dbReference type="AlphaFoldDB" id="A0A2I0JKE4"/>